<evidence type="ECO:0000313" key="2">
    <source>
        <dbReference type="Proteomes" id="UP000568380"/>
    </source>
</evidence>
<evidence type="ECO:0008006" key="3">
    <source>
        <dbReference type="Google" id="ProtNLM"/>
    </source>
</evidence>
<dbReference type="RefSeq" id="WP_184962810.1">
    <property type="nucleotide sequence ID" value="NZ_JACHIN010000004.1"/>
</dbReference>
<organism evidence="1 2">
    <name type="scientific">Nonomuraea endophytica</name>
    <dbReference type="NCBI Taxonomy" id="714136"/>
    <lineage>
        <taxon>Bacteria</taxon>
        <taxon>Bacillati</taxon>
        <taxon>Actinomycetota</taxon>
        <taxon>Actinomycetes</taxon>
        <taxon>Streptosporangiales</taxon>
        <taxon>Streptosporangiaceae</taxon>
        <taxon>Nonomuraea</taxon>
    </lineage>
</organism>
<dbReference type="EMBL" id="JACHIN010000004">
    <property type="protein sequence ID" value="MBB5078277.1"/>
    <property type="molecule type" value="Genomic_DNA"/>
</dbReference>
<proteinExistence type="predicted"/>
<protein>
    <recommendedName>
        <fullName evidence="3">Secreted protein</fullName>
    </recommendedName>
</protein>
<evidence type="ECO:0000313" key="1">
    <source>
        <dbReference type="EMBL" id="MBB5078277.1"/>
    </source>
</evidence>
<gene>
    <name evidence="1" type="ORF">HNR40_003752</name>
</gene>
<name>A0A7W8A2B2_9ACTN</name>
<comment type="caution">
    <text evidence="1">The sequence shown here is derived from an EMBL/GenBank/DDBJ whole genome shotgun (WGS) entry which is preliminary data.</text>
</comment>
<reference evidence="1 2" key="1">
    <citation type="submission" date="2020-08" db="EMBL/GenBank/DDBJ databases">
        <title>Genomic Encyclopedia of Type Strains, Phase IV (KMG-IV): sequencing the most valuable type-strain genomes for metagenomic binning, comparative biology and taxonomic classification.</title>
        <authorList>
            <person name="Goeker M."/>
        </authorList>
    </citation>
    <scope>NUCLEOTIDE SEQUENCE [LARGE SCALE GENOMIC DNA]</scope>
    <source>
        <strain evidence="1 2">DSM 45385</strain>
    </source>
</reference>
<keyword evidence="2" id="KW-1185">Reference proteome</keyword>
<dbReference type="Proteomes" id="UP000568380">
    <property type="component" value="Unassembled WGS sequence"/>
</dbReference>
<sequence>MNGRAWEGVRKGITRADAGEVAERVLELDEAGRREVARELPGHIGPARTAQQRLTERRRDWDWQLTQAWIEPMRVAGAGTIGGAAAVASWLFRREFARWSPASDMEPLLKVIAARPAAWQADLAVRLALRLRGSRAQASDDSAALALELLRRTGTVPPDHEPLVAAWVALPPRLPDDPLAAHLLPRMFEAEGVGRALREDRIEPPRWEWEPQQSWLRTLRDLAASGVIDREMLADGCVRRFLRGGNAADLRFFVRLHELLDPAPNPARARDYLRLLPAAPGPVAEAALKQLRGSLVGDDAGEAVSALLFRPESKLVRAGLTWLDRLARDGDGDLDHLAPALASAFLCESYPIQERTVRLAVRHAGRFTPVGAEAVREAATVLPADLLARLSEAYGHVEPEAGLDDGFLPVALPEFKPPVHEPDPFEQWLDKFVRDAPAAGGRRTGLAAVRGAVMAALNRPRSRLDAERTWSSVDLWAEVLMREAAHPGERAEAPREHLPKPRTVAAPYRMMLERCAEILAGLRDGTLPPYLLASPTTAAGQVEAGELVARLEGYERAGAVALPADLQQALLRLPRVVPAEVAERAGRLTSEAGATLVRWLADRPEPRLRVVWRGQRPQVVVHLERTGLDLVDALLGRVASTRLGQSMEDWHRVLPSDREALAMHLLPHVHAAWERPTNFADVVSAMLHLEGPAGEAVGALLAALLGEREWYMPAERAERLLLEAAATGCLPAERCGHHLGLTLRAGQIKSAAVRSSLESCARQGAQREVWEIMTGLLTSYLPTGDERGTTAHTRILAFALDVARWAGAHGAVGVVTQLAERPRSSALVRAARVLDDHLTARKSRQAS</sequence>
<accession>A0A7W8A2B2</accession>
<dbReference type="AlphaFoldDB" id="A0A7W8A2B2"/>